<reference evidence="1" key="1">
    <citation type="journal article" date="2014" name="Nat. Genet.">
        <title>Genome and transcriptome of the porcine whipworm Trichuris suis.</title>
        <authorList>
            <person name="Jex A.R."/>
            <person name="Nejsum P."/>
            <person name="Schwarz E.M."/>
            <person name="Hu L."/>
            <person name="Young N.D."/>
            <person name="Hall R.S."/>
            <person name="Korhonen P.K."/>
            <person name="Liao S."/>
            <person name="Thamsborg S."/>
            <person name="Xia J."/>
            <person name="Xu P."/>
            <person name="Wang S."/>
            <person name="Scheerlinck J.P."/>
            <person name="Hofmann A."/>
            <person name="Sternberg P.W."/>
            <person name="Wang J."/>
            <person name="Gasser R.B."/>
        </authorList>
    </citation>
    <scope>NUCLEOTIDE SEQUENCE [LARGE SCALE GENOMIC DNA]</scope>
    <source>
        <strain evidence="1">DCEP-RM93F</strain>
    </source>
</reference>
<dbReference type="Proteomes" id="UP000030758">
    <property type="component" value="Unassembled WGS sequence"/>
</dbReference>
<accession>A0A085MZ49</accession>
<name>A0A085MZ49_9BILA</name>
<proteinExistence type="predicted"/>
<organism evidence="1">
    <name type="scientific">Trichuris suis</name>
    <name type="common">pig whipworm</name>
    <dbReference type="NCBI Taxonomy" id="68888"/>
    <lineage>
        <taxon>Eukaryota</taxon>
        <taxon>Metazoa</taxon>
        <taxon>Ecdysozoa</taxon>
        <taxon>Nematoda</taxon>
        <taxon>Enoplea</taxon>
        <taxon>Dorylaimia</taxon>
        <taxon>Trichinellida</taxon>
        <taxon>Trichuridae</taxon>
        <taxon>Trichuris</taxon>
    </lineage>
</organism>
<dbReference type="AlphaFoldDB" id="A0A085MZ49"/>
<sequence length="143" mass="16494">MSEAAAGRVAFVWRHSSDSIANANQFEIFVPEKGASWNLYLERFNFHFEAHDIKDYAKKRAVLVSVYFLSMYSFIRSVISPKLLSELSYEEITVAMKVYFNPAPSEIMKHFLFSQAQARQVSPAKILHTWSKKQLDIKKPGRS</sequence>
<protein>
    <submittedName>
        <fullName evidence="1">Uncharacterized protein</fullName>
    </submittedName>
</protein>
<dbReference type="EMBL" id="KL367594">
    <property type="protein sequence ID" value="KFD62495.1"/>
    <property type="molecule type" value="Genomic_DNA"/>
</dbReference>
<evidence type="ECO:0000313" key="1">
    <source>
        <dbReference type="EMBL" id="KFD62495.1"/>
    </source>
</evidence>
<gene>
    <name evidence="1" type="ORF">M514_25345</name>
</gene>